<dbReference type="FunFam" id="1.20.1250.20:FF:000423">
    <property type="entry name" value="Putative inorganic phosphate cotransporter-like Protein"/>
    <property type="match status" value="1"/>
</dbReference>
<evidence type="ECO:0000256" key="6">
    <source>
        <dbReference type="SAM" id="Phobius"/>
    </source>
</evidence>
<organism evidence="8 9">
    <name type="scientific">Diploptera punctata</name>
    <name type="common">Pacific beetle cockroach</name>
    <dbReference type="NCBI Taxonomy" id="6984"/>
    <lineage>
        <taxon>Eukaryota</taxon>
        <taxon>Metazoa</taxon>
        <taxon>Ecdysozoa</taxon>
        <taxon>Arthropoda</taxon>
        <taxon>Hexapoda</taxon>
        <taxon>Insecta</taxon>
        <taxon>Pterygota</taxon>
        <taxon>Neoptera</taxon>
        <taxon>Polyneoptera</taxon>
        <taxon>Dictyoptera</taxon>
        <taxon>Blattodea</taxon>
        <taxon>Blaberoidea</taxon>
        <taxon>Blaberidae</taxon>
        <taxon>Diplopterinae</taxon>
        <taxon>Diploptera</taxon>
    </lineage>
</organism>
<proteinExistence type="predicted"/>
<feature type="transmembrane region" description="Helical" evidence="6">
    <location>
        <begin position="206"/>
        <end position="227"/>
    </location>
</feature>
<dbReference type="InterPro" id="IPR036259">
    <property type="entry name" value="MFS_trans_sf"/>
</dbReference>
<evidence type="ECO:0000256" key="1">
    <source>
        <dbReference type="ARBA" id="ARBA00004141"/>
    </source>
</evidence>
<dbReference type="GO" id="GO:0022857">
    <property type="term" value="F:transmembrane transporter activity"/>
    <property type="evidence" value="ECO:0007669"/>
    <property type="project" value="InterPro"/>
</dbReference>
<protein>
    <recommendedName>
        <fullName evidence="7">Major facilitator superfamily (MFS) profile domain-containing protein</fullName>
    </recommendedName>
</protein>
<dbReference type="GO" id="GO:0006820">
    <property type="term" value="P:monoatomic anion transport"/>
    <property type="evidence" value="ECO:0007669"/>
    <property type="project" value="TreeGrafter"/>
</dbReference>
<feature type="transmembrane region" description="Helical" evidence="6">
    <location>
        <begin position="115"/>
        <end position="135"/>
    </location>
</feature>
<name>A0AAD8EIH6_DIPPU</name>
<feature type="transmembrane region" description="Helical" evidence="6">
    <location>
        <begin position="173"/>
        <end position="194"/>
    </location>
</feature>
<keyword evidence="2 6" id="KW-0812">Transmembrane</keyword>
<dbReference type="PANTHER" id="PTHR11662">
    <property type="entry name" value="SOLUTE CARRIER FAMILY 17"/>
    <property type="match status" value="1"/>
</dbReference>
<feature type="non-terminal residue" evidence="8">
    <location>
        <position position="1"/>
    </location>
</feature>
<gene>
    <name evidence="8" type="ORF">L9F63_002022</name>
</gene>
<dbReference type="AlphaFoldDB" id="A0AAD8EIH6"/>
<feature type="domain" description="Major facilitator superfamily (MFS) profile" evidence="7">
    <location>
        <begin position="30"/>
        <end position="308"/>
    </location>
</feature>
<keyword evidence="4 6" id="KW-0472">Membrane</keyword>
<evidence type="ECO:0000256" key="3">
    <source>
        <dbReference type="ARBA" id="ARBA00022989"/>
    </source>
</evidence>
<feature type="transmembrane region" description="Helical" evidence="6">
    <location>
        <begin position="147"/>
        <end position="167"/>
    </location>
</feature>
<sequence>YRGKSTCIPVRFVIVFMCFIGISLQYTMKVLLSVAIVAMVKSESSNTTESQLLESDIDSDDVCPVSETTASTSKQEGEFDWSEDVQGYALSAYYYGYIATQLLGGRLSDVFGAKYVLGPGVFIAGAVTVLGPVAARIHIGAFIASRVIVGAASGVVIPSTQIVFTRWTVPSELMFIGGIVMGGAPLGIVISMTLSGVIANIGGWPMIFYFFGGISIFFIIPWLFIAYDSPDIHPRISEAEQKYILSNTVNENKLNSLKSHPVPWFEILASWPMWVHVMMGVGNTWVNYTLMSDLPTYLTEVLHYNIKD</sequence>
<dbReference type="EMBL" id="JASPKZ010003868">
    <property type="protein sequence ID" value="KAJ9591416.1"/>
    <property type="molecule type" value="Genomic_DNA"/>
</dbReference>
<reference evidence="8" key="1">
    <citation type="journal article" date="2023" name="IScience">
        <title>Live-bearing cockroach genome reveals convergent evolutionary mechanisms linked to viviparity in insects and beyond.</title>
        <authorList>
            <person name="Fouks B."/>
            <person name="Harrison M.C."/>
            <person name="Mikhailova A.A."/>
            <person name="Marchal E."/>
            <person name="English S."/>
            <person name="Carruthers M."/>
            <person name="Jennings E.C."/>
            <person name="Chiamaka E.L."/>
            <person name="Frigard R.A."/>
            <person name="Pippel M."/>
            <person name="Attardo G.M."/>
            <person name="Benoit J.B."/>
            <person name="Bornberg-Bauer E."/>
            <person name="Tobe S.S."/>
        </authorList>
    </citation>
    <scope>NUCLEOTIDE SEQUENCE</scope>
    <source>
        <strain evidence="8">Stay&amp;Tobe</strain>
    </source>
</reference>
<dbReference type="InterPro" id="IPR020846">
    <property type="entry name" value="MFS_dom"/>
</dbReference>
<dbReference type="Gene3D" id="1.20.1250.20">
    <property type="entry name" value="MFS general substrate transporter like domains"/>
    <property type="match status" value="1"/>
</dbReference>
<evidence type="ECO:0000256" key="2">
    <source>
        <dbReference type="ARBA" id="ARBA00022692"/>
    </source>
</evidence>
<feature type="region of interest" description="Disordered" evidence="5">
    <location>
        <begin position="50"/>
        <end position="77"/>
    </location>
</feature>
<dbReference type="SUPFAM" id="SSF103473">
    <property type="entry name" value="MFS general substrate transporter"/>
    <property type="match status" value="1"/>
</dbReference>
<dbReference type="Pfam" id="PF07690">
    <property type="entry name" value="MFS_1"/>
    <property type="match status" value="1"/>
</dbReference>
<dbReference type="PANTHER" id="PTHR11662:SF399">
    <property type="entry name" value="FI19708P1-RELATED"/>
    <property type="match status" value="1"/>
</dbReference>
<comment type="caution">
    <text evidence="8">The sequence shown here is derived from an EMBL/GenBank/DDBJ whole genome shotgun (WGS) entry which is preliminary data.</text>
</comment>
<keyword evidence="9" id="KW-1185">Reference proteome</keyword>
<dbReference type="InterPro" id="IPR011701">
    <property type="entry name" value="MFS"/>
</dbReference>
<evidence type="ECO:0000313" key="8">
    <source>
        <dbReference type="EMBL" id="KAJ9591416.1"/>
    </source>
</evidence>
<evidence type="ECO:0000313" key="9">
    <source>
        <dbReference type="Proteomes" id="UP001233999"/>
    </source>
</evidence>
<feature type="non-terminal residue" evidence="8">
    <location>
        <position position="308"/>
    </location>
</feature>
<keyword evidence="3 6" id="KW-1133">Transmembrane helix</keyword>
<reference evidence="8" key="2">
    <citation type="submission" date="2023-05" db="EMBL/GenBank/DDBJ databases">
        <authorList>
            <person name="Fouks B."/>
        </authorList>
    </citation>
    <scope>NUCLEOTIDE SEQUENCE</scope>
    <source>
        <strain evidence="8">Stay&amp;Tobe</strain>
        <tissue evidence="8">Testes</tissue>
    </source>
</reference>
<evidence type="ECO:0000259" key="7">
    <source>
        <dbReference type="PROSITE" id="PS50850"/>
    </source>
</evidence>
<evidence type="ECO:0000256" key="5">
    <source>
        <dbReference type="SAM" id="MobiDB-lite"/>
    </source>
</evidence>
<comment type="subcellular location">
    <subcellularLocation>
        <location evidence="1">Membrane</location>
        <topology evidence="1">Multi-pass membrane protein</topology>
    </subcellularLocation>
</comment>
<evidence type="ECO:0000256" key="4">
    <source>
        <dbReference type="ARBA" id="ARBA00023136"/>
    </source>
</evidence>
<accession>A0AAD8EIH6</accession>
<dbReference type="GO" id="GO:0016020">
    <property type="term" value="C:membrane"/>
    <property type="evidence" value="ECO:0007669"/>
    <property type="project" value="UniProtKB-SubCell"/>
</dbReference>
<dbReference type="PROSITE" id="PS50850">
    <property type="entry name" value="MFS"/>
    <property type="match status" value="1"/>
</dbReference>
<dbReference type="InterPro" id="IPR050382">
    <property type="entry name" value="MFS_Na/Anion_cotransporter"/>
</dbReference>
<dbReference type="Proteomes" id="UP001233999">
    <property type="component" value="Unassembled WGS sequence"/>
</dbReference>
<feature type="transmembrane region" description="Helical" evidence="6">
    <location>
        <begin position="12"/>
        <end position="40"/>
    </location>
</feature>